<dbReference type="EMBL" id="JACOFU010000002">
    <property type="protein sequence ID" value="MBC3830960.1"/>
    <property type="molecule type" value="Genomic_DNA"/>
</dbReference>
<evidence type="ECO:0000313" key="2">
    <source>
        <dbReference type="Proteomes" id="UP000643610"/>
    </source>
</evidence>
<dbReference type="Proteomes" id="UP000643610">
    <property type="component" value="Unassembled WGS sequence"/>
</dbReference>
<accession>A0ABR6XND3</accession>
<sequence length="507" mass="57090">MTESNEYRPAKIIQDAAKHGELVVFVGAGASKLCGSPDWRGFADQVVGRLEGAGALDFLEAEQLRGLGDSRRTLSIAMEIAKKKNIGVDFDSILHPSKPQDAGLELYKLLARLRPVFVTTNYDKWLDEASLENLSHEIKSGSEAEPANRPTPRSKYYMREQLSSALLAERGAVIHLHGSYLEPRSMVVSLKDYIEHYADEKVKEFLTTMFKNYIVLFVGYGLSELEILEYIIRSNEAPHAASAEPRHFLLYPHRSIELVQTGFIEQFFRDQCGVGVIKYCIDSKGYQEVVQVFKDWSLELDVRDPTILNLQRYLDEYSASPTPANQDAAFSLVSNRPELLSYFVSSLKGPVWFDALDRAEYFSVTYSPGVRTLNDGDGASYMSDGWPALQYIESNISLLNNEQAKRVVEIARAVTLDIEKRGLANWRTLWTLANILSELPLPLILESDIDLVKIWVSGRINSDMVGHELGTKLLPRLLDSQEQLDLEKALKLVDILTMLLPEGDLHD</sequence>
<keyword evidence="2" id="KW-1185">Reference proteome</keyword>
<evidence type="ECO:0000313" key="1">
    <source>
        <dbReference type="EMBL" id="MBC3830960.1"/>
    </source>
</evidence>
<gene>
    <name evidence="1" type="ORF">H8K33_05535</name>
</gene>
<reference evidence="1 2" key="1">
    <citation type="submission" date="2020-08" db="EMBL/GenBank/DDBJ databases">
        <title>Novel species isolated from subtropical streams in China.</title>
        <authorList>
            <person name="Lu H."/>
        </authorList>
    </citation>
    <scope>NUCLEOTIDE SEQUENCE [LARGE SCALE GENOMIC DNA]</scope>
    <source>
        <strain evidence="1 2">KCTC 52442</strain>
    </source>
</reference>
<dbReference type="InterPro" id="IPR029035">
    <property type="entry name" value="DHS-like_NAD/FAD-binding_dom"/>
</dbReference>
<organism evidence="1 2">
    <name type="scientific">Undibacterium amnicola</name>
    <dbReference type="NCBI Taxonomy" id="1834038"/>
    <lineage>
        <taxon>Bacteria</taxon>
        <taxon>Pseudomonadati</taxon>
        <taxon>Pseudomonadota</taxon>
        <taxon>Betaproteobacteria</taxon>
        <taxon>Burkholderiales</taxon>
        <taxon>Oxalobacteraceae</taxon>
        <taxon>Undibacterium</taxon>
    </lineage>
</organism>
<comment type="caution">
    <text evidence="1">The sequence shown here is derived from an EMBL/GenBank/DDBJ whole genome shotgun (WGS) entry which is preliminary data.</text>
</comment>
<dbReference type="SUPFAM" id="SSF52467">
    <property type="entry name" value="DHS-like NAD/FAD-binding domain"/>
    <property type="match status" value="1"/>
</dbReference>
<protein>
    <submittedName>
        <fullName evidence="1">SIR2 family protein</fullName>
    </submittedName>
</protein>
<dbReference type="RefSeq" id="WP_186889997.1">
    <property type="nucleotide sequence ID" value="NZ_JACOFU010000002.1"/>
</dbReference>
<proteinExistence type="predicted"/>
<name>A0ABR6XND3_9BURK</name>
<dbReference type="Pfam" id="PF13289">
    <property type="entry name" value="SIR2_2"/>
    <property type="match status" value="1"/>
</dbReference>